<sequence length="390" mass="44192">MPRWRIVSILLLICMPLTGCWDKIEIEQRAFVTSMGIDKFDPKEAEKKGGVKEGQAPEDIPRNRYIVTYRYPNTGLIAGKGEGKPGYQLSSVGRTLTDVNSEVSTKLGANLFFGHLKLVVIGEDLAEDEELMREVLDYIERNAMIGRKINYMITPGKAKEFLEVEVPQEPAIGLHVRDILEQSMITSQIADADLGYILRALHESKAAIAPKISASKEELKVAGAAVLKDYKKVGWLGDMETGAVMFMLGKIKTTEITVTVDKLFIPVTIYNSRTDVRVEERDGQIYAVFDIENEGELSQHLFEVRGSTYEDAYLQKVAKAVSEKIKRQVENTFIKTQKEYGADVVQINEQLRKHKPDLWEKVRDDWEKIFPQIKVDVNVETKIRRIGVVR</sequence>
<evidence type="ECO:0000313" key="10">
    <source>
        <dbReference type="EMBL" id="MBB6215574.1"/>
    </source>
</evidence>
<feature type="domain" description="Spore germination GerAC-like C-terminal" evidence="8">
    <location>
        <begin position="223"/>
        <end position="387"/>
    </location>
</feature>
<dbReference type="NCBIfam" id="TIGR02887">
    <property type="entry name" value="spore_ger_x_C"/>
    <property type="match status" value="1"/>
</dbReference>
<dbReference type="Pfam" id="PF05504">
    <property type="entry name" value="Spore_GerAC"/>
    <property type="match status" value="1"/>
</dbReference>
<dbReference type="GO" id="GO:0016020">
    <property type="term" value="C:membrane"/>
    <property type="evidence" value="ECO:0007669"/>
    <property type="project" value="UniProtKB-SubCell"/>
</dbReference>
<keyword evidence="4" id="KW-0732">Signal</keyword>
<dbReference type="InterPro" id="IPR057336">
    <property type="entry name" value="GerAC_N"/>
</dbReference>
<gene>
    <name evidence="10" type="ORF">HNQ80_001663</name>
</gene>
<reference evidence="10 11" key="1">
    <citation type="submission" date="2020-08" db="EMBL/GenBank/DDBJ databases">
        <title>Genomic Encyclopedia of Type Strains, Phase IV (KMG-IV): sequencing the most valuable type-strain genomes for metagenomic binning, comparative biology and taxonomic classification.</title>
        <authorList>
            <person name="Goeker M."/>
        </authorList>
    </citation>
    <scope>NUCLEOTIDE SEQUENCE [LARGE SCALE GENOMIC DNA]</scope>
    <source>
        <strain evidence="10 11">DSM 103526</strain>
    </source>
</reference>
<dbReference type="Gene3D" id="3.30.300.210">
    <property type="entry name" value="Nutrient germinant receptor protein C, domain 3"/>
    <property type="match status" value="1"/>
</dbReference>
<feature type="domain" description="Spore germination protein N-terminal" evidence="9">
    <location>
        <begin position="22"/>
        <end position="213"/>
    </location>
</feature>
<dbReference type="PANTHER" id="PTHR35789">
    <property type="entry name" value="SPORE GERMINATION PROTEIN B3"/>
    <property type="match status" value="1"/>
</dbReference>
<dbReference type="AlphaFoldDB" id="A0A841KP61"/>
<keyword evidence="5" id="KW-0472">Membrane</keyword>
<comment type="similarity">
    <text evidence="2">Belongs to the GerABKC lipoprotein family.</text>
</comment>
<keyword evidence="6" id="KW-0564">Palmitate</keyword>
<evidence type="ECO:0000256" key="4">
    <source>
        <dbReference type="ARBA" id="ARBA00022729"/>
    </source>
</evidence>
<evidence type="ECO:0000259" key="8">
    <source>
        <dbReference type="Pfam" id="PF05504"/>
    </source>
</evidence>
<dbReference type="Proteomes" id="UP000579281">
    <property type="component" value="Unassembled WGS sequence"/>
</dbReference>
<keyword evidence="11" id="KW-1185">Reference proteome</keyword>
<evidence type="ECO:0000256" key="7">
    <source>
        <dbReference type="ARBA" id="ARBA00023288"/>
    </source>
</evidence>
<evidence type="ECO:0000313" key="11">
    <source>
        <dbReference type="Proteomes" id="UP000579281"/>
    </source>
</evidence>
<name>A0A841KP61_9FIRM</name>
<dbReference type="EMBL" id="JACHEN010000008">
    <property type="protein sequence ID" value="MBB6215574.1"/>
    <property type="molecule type" value="Genomic_DNA"/>
</dbReference>
<evidence type="ECO:0000256" key="1">
    <source>
        <dbReference type="ARBA" id="ARBA00004635"/>
    </source>
</evidence>
<dbReference type="InterPro" id="IPR008844">
    <property type="entry name" value="Spore_GerAC-like"/>
</dbReference>
<organism evidence="10 11">
    <name type="scientific">Anaerosolibacter carboniphilus</name>
    <dbReference type="NCBI Taxonomy" id="1417629"/>
    <lineage>
        <taxon>Bacteria</taxon>
        <taxon>Bacillati</taxon>
        <taxon>Bacillota</taxon>
        <taxon>Clostridia</taxon>
        <taxon>Peptostreptococcales</taxon>
        <taxon>Thermotaleaceae</taxon>
        <taxon>Anaerosolibacter</taxon>
    </lineage>
</organism>
<dbReference type="GO" id="GO:0009847">
    <property type="term" value="P:spore germination"/>
    <property type="evidence" value="ECO:0007669"/>
    <property type="project" value="InterPro"/>
</dbReference>
<dbReference type="InterPro" id="IPR046953">
    <property type="entry name" value="Spore_GerAC-like_C"/>
</dbReference>
<keyword evidence="7" id="KW-0449">Lipoprotein</keyword>
<comment type="subcellular location">
    <subcellularLocation>
        <location evidence="1">Membrane</location>
        <topology evidence="1">Lipid-anchor</topology>
    </subcellularLocation>
</comment>
<evidence type="ECO:0000256" key="6">
    <source>
        <dbReference type="ARBA" id="ARBA00023139"/>
    </source>
</evidence>
<evidence type="ECO:0000256" key="2">
    <source>
        <dbReference type="ARBA" id="ARBA00007886"/>
    </source>
</evidence>
<evidence type="ECO:0000259" key="9">
    <source>
        <dbReference type="Pfam" id="PF25198"/>
    </source>
</evidence>
<protein>
    <submittedName>
        <fullName evidence="10">Ger(X)C family germination protein</fullName>
    </submittedName>
</protein>
<keyword evidence="3" id="KW-0309">Germination</keyword>
<comment type="caution">
    <text evidence="10">The sequence shown here is derived from an EMBL/GenBank/DDBJ whole genome shotgun (WGS) entry which is preliminary data.</text>
</comment>
<dbReference type="Pfam" id="PF25198">
    <property type="entry name" value="Spore_GerAC_N"/>
    <property type="match status" value="1"/>
</dbReference>
<accession>A0A841KP61</accession>
<evidence type="ECO:0000256" key="5">
    <source>
        <dbReference type="ARBA" id="ARBA00023136"/>
    </source>
</evidence>
<dbReference type="RefSeq" id="WP_184309974.1">
    <property type="nucleotide sequence ID" value="NZ_JACHEN010000008.1"/>
</dbReference>
<proteinExistence type="inferred from homology"/>
<dbReference type="InterPro" id="IPR038501">
    <property type="entry name" value="Spore_GerAC_C_sf"/>
</dbReference>
<evidence type="ECO:0000256" key="3">
    <source>
        <dbReference type="ARBA" id="ARBA00022544"/>
    </source>
</evidence>
<dbReference type="PANTHER" id="PTHR35789:SF1">
    <property type="entry name" value="SPORE GERMINATION PROTEIN B3"/>
    <property type="match status" value="1"/>
</dbReference>